<protein>
    <recommendedName>
        <fullName evidence="4">Transmembrane protein</fullName>
    </recommendedName>
</protein>
<dbReference type="AlphaFoldDB" id="A0AAN1XBT1"/>
<evidence type="ECO:0008006" key="4">
    <source>
        <dbReference type="Google" id="ProtNLM"/>
    </source>
</evidence>
<proteinExistence type="predicted"/>
<keyword evidence="1" id="KW-1133">Transmembrane helix</keyword>
<dbReference type="KEGG" id="seme:MIZ01_2049"/>
<gene>
    <name evidence="2" type="ORF">MIZ01_2049</name>
</gene>
<keyword evidence="3" id="KW-1185">Reference proteome</keyword>
<evidence type="ECO:0000313" key="3">
    <source>
        <dbReference type="Proteomes" id="UP001320326"/>
    </source>
</evidence>
<name>A0AAN1XBT1_9PROT</name>
<keyword evidence="1" id="KW-0472">Membrane</keyword>
<keyword evidence="1" id="KW-0812">Transmembrane</keyword>
<evidence type="ECO:0000313" key="2">
    <source>
        <dbReference type="EMBL" id="BCK88247.1"/>
    </source>
</evidence>
<dbReference type="EMBL" id="AP023423">
    <property type="protein sequence ID" value="BCK88247.1"/>
    <property type="molecule type" value="Genomic_DNA"/>
</dbReference>
<evidence type="ECO:0000256" key="1">
    <source>
        <dbReference type="SAM" id="Phobius"/>
    </source>
</evidence>
<feature type="transmembrane region" description="Helical" evidence="1">
    <location>
        <begin position="86"/>
        <end position="107"/>
    </location>
</feature>
<reference evidence="2 3" key="1">
    <citation type="journal article" date="2022" name="Int. J. Syst. Evol. Microbiol.">
        <title>&lt;i&gt;Sideroxyarcus emersonii&lt;/i&gt; gen. nov. sp. nov., a neutrophilic, microaerobic iron- and thiosulfate-oxidizing bacterium isolated from iron-rich wetland sediment.</title>
        <authorList>
            <person name="Kato S."/>
            <person name="Itoh T."/>
            <person name="Iino T."/>
            <person name="Ohkuma M."/>
        </authorList>
    </citation>
    <scope>NUCLEOTIDE SEQUENCE [LARGE SCALE GENOMIC DNA]</scope>
    <source>
        <strain evidence="2 3">MIZ01</strain>
    </source>
</reference>
<dbReference type="Proteomes" id="UP001320326">
    <property type="component" value="Chromosome"/>
</dbReference>
<sequence length="166" mass="18915">MQRFKRLLLMPLTWLAAIVFLIEEAIWDWTAALMARLGAIRFIHAVEARIAALPSRWALFAFLLPSVTLIPAKLIGLHAIAAGHWLIGSGVFLLAKLLGMALFSRIFNLTRPALMQLAWFARLYAAVMHYRNRIHAYLDSWPAYQRIKLRSVALKTSFKAAFQRKA</sequence>
<organism evidence="2 3">
    <name type="scientific">Sideroxyarcus emersonii</name>
    <dbReference type="NCBI Taxonomy" id="2764705"/>
    <lineage>
        <taxon>Bacteria</taxon>
        <taxon>Pseudomonadati</taxon>
        <taxon>Pseudomonadota</taxon>
        <taxon>Betaproteobacteria</taxon>
        <taxon>Nitrosomonadales</taxon>
        <taxon>Gallionellaceae</taxon>
        <taxon>Sideroxyarcus</taxon>
    </lineage>
</organism>
<feature type="transmembrane region" description="Helical" evidence="1">
    <location>
        <begin position="59"/>
        <end position="80"/>
    </location>
</feature>
<dbReference type="RefSeq" id="WP_237246780.1">
    <property type="nucleotide sequence ID" value="NZ_AP023423.1"/>
</dbReference>
<accession>A0AAN1XBT1</accession>